<comment type="caution">
    <text evidence="2">The sequence shown here is derived from an EMBL/GenBank/DDBJ whole genome shotgun (WGS) entry which is preliminary data.</text>
</comment>
<reference evidence="2 3" key="1">
    <citation type="submission" date="2020-03" db="EMBL/GenBank/DDBJ databases">
        <title>Draft genome sequences of bacterial isolates from the female urobiome.</title>
        <authorList>
            <person name="Miller-Ensminger T."/>
            <person name="Wolfe A.J."/>
            <person name="Putonti C."/>
        </authorList>
    </citation>
    <scope>NUCLEOTIDE SEQUENCE [LARGE SCALE GENOMIC DNA]</scope>
    <source>
        <strain evidence="2 3">UMB8490</strain>
    </source>
</reference>
<gene>
    <name evidence="2" type="ORF">HC138_02570</name>
</gene>
<dbReference type="PANTHER" id="PTHR48148">
    <property type="entry name" value="KERATINOCYTE PROLINE-RICH PROTEIN"/>
    <property type="match status" value="1"/>
</dbReference>
<proteinExistence type="predicted"/>
<accession>A0AAP7CC75</accession>
<protein>
    <submittedName>
        <fullName evidence="2">Uncharacterized protein</fullName>
    </submittedName>
</protein>
<dbReference type="Proteomes" id="UP000591626">
    <property type="component" value="Unassembled WGS sequence"/>
</dbReference>
<dbReference type="AlphaFoldDB" id="A0AAP7CC75"/>
<sequence length="342" mass="35938">MMPTVQDDVRTLVEAVEVAPEVPEHQRNAVRGLAGELMSESSCINGLDLSVFAQIGLQLALSCERPDTPARTCTADNSGWFEEVGIRDRECRNEARETDHFEHVKQVGQRIGECSSAIEAIVRSADMAIRAILEPARRVFEIAQRCGITQIVEIAVEVIIEALRCATATTTDRNGVIRECLDSIAECTGEAAQTQPEPAVEKPCDTVASSSVGTVAAGVNISVDVGLKLGVELDLAQGEVECPPEEAPKPEPEPPAKPAPKPAPAPAPAPPPPPPPAPAPTPTKDGVIAPPPELSQVQEPPPPPKKAQHVDTTAASVGGADGAQSGAQGGQDPWAMKKTGEW</sequence>
<evidence type="ECO:0000313" key="3">
    <source>
        <dbReference type="Proteomes" id="UP000591626"/>
    </source>
</evidence>
<dbReference type="RefSeq" id="WP_141758823.1">
    <property type="nucleotide sequence ID" value="NZ_JAAUVV010000003.1"/>
</dbReference>
<evidence type="ECO:0000313" key="2">
    <source>
        <dbReference type="EMBL" id="NJJ03258.1"/>
    </source>
</evidence>
<feature type="region of interest" description="Disordered" evidence="1">
    <location>
        <begin position="241"/>
        <end position="342"/>
    </location>
</feature>
<dbReference type="PANTHER" id="PTHR48148:SF2">
    <property type="entry name" value="PA14 DOMAIN-CONTAINING PROTEIN"/>
    <property type="match status" value="1"/>
</dbReference>
<evidence type="ECO:0000256" key="1">
    <source>
        <dbReference type="SAM" id="MobiDB-lite"/>
    </source>
</evidence>
<name>A0AAP7CC75_9CORY</name>
<feature type="compositionally biased region" description="Pro residues" evidence="1">
    <location>
        <begin position="289"/>
        <end position="305"/>
    </location>
</feature>
<feature type="compositionally biased region" description="Pro residues" evidence="1">
    <location>
        <begin position="255"/>
        <end position="281"/>
    </location>
</feature>
<feature type="compositionally biased region" description="Low complexity" evidence="1">
    <location>
        <begin position="314"/>
        <end position="332"/>
    </location>
</feature>
<organism evidence="2 3">
    <name type="scientific">Corynebacterium coyleae</name>
    <dbReference type="NCBI Taxonomy" id="53374"/>
    <lineage>
        <taxon>Bacteria</taxon>
        <taxon>Bacillati</taxon>
        <taxon>Actinomycetota</taxon>
        <taxon>Actinomycetes</taxon>
        <taxon>Mycobacteriales</taxon>
        <taxon>Corynebacteriaceae</taxon>
        <taxon>Corynebacterium</taxon>
    </lineage>
</organism>
<dbReference type="EMBL" id="JAAUVV010000003">
    <property type="protein sequence ID" value="NJJ03258.1"/>
    <property type="molecule type" value="Genomic_DNA"/>
</dbReference>